<dbReference type="OrthoDB" id="1447796at2"/>
<keyword evidence="2" id="KW-1185">Reference proteome</keyword>
<evidence type="ECO:0000313" key="2">
    <source>
        <dbReference type="Proteomes" id="UP000198990"/>
    </source>
</evidence>
<dbReference type="Proteomes" id="UP000198990">
    <property type="component" value="Unassembled WGS sequence"/>
</dbReference>
<dbReference type="PROSITE" id="PS51257">
    <property type="entry name" value="PROKAR_LIPOPROTEIN"/>
    <property type="match status" value="1"/>
</dbReference>
<dbReference type="RefSeq" id="WP_091622203.1">
    <property type="nucleotide sequence ID" value="NZ_FNZN01000003.1"/>
</dbReference>
<organism evidence="1 2">
    <name type="scientific">Maribacter orientalis</name>
    <dbReference type="NCBI Taxonomy" id="228957"/>
    <lineage>
        <taxon>Bacteria</taxon>
        <taxon>Pseudomonadati</taxon>
        <taxon>Bacteroidota</taxon>
        <taxon>Flavobacteriia</taxon>
        <taxon>Flavobacteriales</taxon>
        <taxon>Flavobacteriaceae</taxon>
        <taxon>Maribacter</taxon>
    </lineage>
</organism>
<sequence length="125" mass="14102">MKPQHTMKVFFLFLFVNFSITSCSDDDPDPGCYQELGLKIIETIKGERGTIRAPGNQFCSDDYVIESLVKVGNRPLGSLIPCNLDSEFQIDGATVIYSGYVYERINDGDQCADFFEITEIRLNNQ</sequence>
<accession>A0A1H7NAN4</accession>
<protein>
    <recommendedName>
        <fullName evidence="3">Lipoprotein</fullName>
    </recommendedName>
</protein>
<evidence type="ECO:0000313" key="1">
    <source>
        <dbReference type="EMBL" id="SEL20524.1"/>
    </source>
</evidence>
<reference evidence="2" key="1">
    <citation type="submission" date="2016-10" db="EMBL/GenBank/DDBJ databases">
        <authorList>
            <person name="Varghese N."/>
            <person name="Submissions S."/>
        </authorList>
    </citation>
    <scope>NUCLEOTIDE SEQUENCE [LARGE SCALE GENOMIC DNA]</scope>
    <source>
        <strain evidence="2">DSM 16471</strain>
    </source>
</reference>
<dbReference type="AlphaFoldDB" id="A0A1H7NAN4"/>
<proteinExistence type="predicted"/>
<gene>
    <name evidence="1" type="ORF">SAMN04488008_103127</name>
</gene>
<dbReference type="EMBL" id="FNZN01000003">
    <property type="protein sequence ID" value="SEL20524.1"/>
    <property type="molecule type" value="Genomic_DNA"/>
</dbReference>
<evidence type="ECO:0008006" key="3">
    <source>
        <dbReference type="Google" id="ProtNLM"/>
    </source>
</evidence>
<name>A0A1H7NAN4_9FLAO</name>